<protein>
    <submittedName>
        <fullName evidence="2">Transglutaminase-like enzyme, putative cysteine protease</fullName>
    </submittedName>
</protein>
<dbReference type="SUPFAM" id="SSF54001">
    <property type="entry name" value="Cysteine proteinases"/>
    <property type="match status" value="1"/>
</dbReference>
<dbReference type="Gene3D" id="2.60.40.2250">
    <property type="match status" value="1"/>
</dbReference>
<dbReference type="RefSeq" id="WP_149779221.1">
    <property type="nucleotide sequence ID" value="NZ_FRCB01000004.1"/>
</dbReference>
<organism evidence="2 3">
    <name type="scientific">Roseovarius litoreus</name>
    <dbReference type="NCBI Taxonomy" id="1155722"/>
    <lineage>
        <taxon>Bacteria</taxon>
        <taxon>Pseudomonadati</taxon>
        <taxon>Pseudomonadota</taxon>
        <taxon>Alphaproteobacteria</taxon>
        <taxon>Rhodobacterales</taxon>
        <taxon>Roseobacteraceae</taxon>
        <taxon>Roseovarius</taxon>
    </lineage>
</organism>
<dbReference type="PANTHER" id="PTHR33490:SF12">
    <property type="entry name" value="BLL5557 PROTEIN"/>
    <property type="match status" value="1"/>
</dbReference>
<evidence type="ECO:0000259" key="1">
    <source>
        <dbReference type="SMART" id="SM00460"/>
    </source>
</evidence>
<sequence length="265" mass="28896">MTIDIDVSLAYDVGAAGLALLAVEAAQTKTQVVTEETLDVENAVLRHIKGESGFGRRTWARVDGPTLRLRYRANVDVSRAPVQLEGLSAAPLDELPADLIAFLRPSRFCQSDQFETFAAKEFGHLSGGKKVAAIVEWIQSKLTYAPSASDRGTTLLDTFSSRKGVCRDYAHLLCGLARASHIPARYVSAYGPSVDPQDFHAVVHVWLNNEWQLIDPSGMCPADELVLVGAGRDAADVPFMETPNEAQFIDQRVCVKRSHGRCNGN</sequence>
<accession>A0A1M7F2R7</accession>
<dbReference type="Gene3D" id="3.10.620.30">
    <property type="match status" value="1"/>
</dbReference>
<dbReference type="PANTHER" id="PTHR33490">
    <property type="entry name" value="BLR5614 PROTEIN-RELATED"/>
    <property type="match status" value="1"/>
</dbReference>
<dbReference type="GO" id="GO:0006508">
    <property type="term" value="P:proteolysis"/>
    <property type="evidence" value="ECO:0007669"/>
    <property type="project" value="UniProtKB-KW"/>
</dbReference>
<keyword evidence="3" id="KW-1185">Reference proteome</keyword>
<keyword evidence="2" id="KW-0378">Hydrolase</keyword>
<name>A0A1M7F2R7_9RHOB</name>
<dbReference type="Proteomes" id="UP000322545">
    <property type="component" value="Unassembled WGS sequence"/>
</dbReference>
<dbReference type="GO" id="GO:0008233">
    <property type="term" value="F:peptidase activity"/>
    <property type="evidence" value="ECO:0007669"/>
    <property type="project" value="UniProtKB-KW"/>
</dbReference>
<dbReference type="SMART" id="SM00460">
    <property type="entry name" value="TGc"/>
    <property type="match status" value="1"/>
</dbReference>
<dbReference type="Pfam" id="PF01841">
    <property type="entry name" value="Transglut_core"/>
    <property type="match status" value="1"/>
</dbReference>
<keyword evidence="2" id="KW-0645">Protease</keyword>
<dbReference type="InterPro" id="IPR038765">
    <property type="entry name" value="Papain-like_cys_pep_sf"/>
</dbReference>
<dbReference type="AlphaFoldDB" id="A0A1M7F2R7"/>
<proteinExistence type="predicted"/>
<reference evidence="2 3" key="1">
    <citation type="submission" date="2016-11" db="EMBL/GenBank/DDBJ databases">
        <authorList>
            <person name="Varghese N."/>
            <person name="Submissions S."/>
        </authorList>
    </citation>
    <scope>NUCLEOTIDE SEQUENCE [LARGE SCALE GENOMIC DNA]</scope>
    <source>
        <strain evidence="2 3">DSM 28249</strain>
    </source>
</reference>
<gene>
    <name evidence="2" type="ORF">SAMN05443432_1048</name>
</gene>
<feature type="domain" description="Transglutaminase-like" evidence="1">
    <location>
        <begin position="158"/>
        <end position="218"/>
    </location>
</feature>
<dbReference type="InterPro" id="IPR002931">
    <property type="entry name" value="Transglutaminase-like"/>
</dbReference>
<dbReference type="EMBL" id="FRCB01000004">
    <property type="protein sequence ID" value="SHL97967.1"/>
    <property type="molecule type" value="Genomic_DNA"/>
</dbReference>
<evidence type="ECO:0000313" key="3">
    <source>
        <dbReference type="Proteomes" id="UP000322545"/>
    </source>
</evidence>
<evidence type="ECO:0000313" key="2">
    <source>
        <dbReference type="EMBL" id="SHL97967.1"/>
    </source>
</evidence>